<dbReference type="InterPro" id="IPR024652">
    <property type="entry name" value="Trichodiene_synth"/>
</dbReference>
<protein>
    <submittedName>
        <fullName evidence="3">Isoprenoid synthase domain-containing protein</fullName>
    </submittedName>
</protein>
<comment type="similarity">
    <text evidence="1">Belongs to the trichodiene synthase family.</text>
</comment>
<dbReference type="EMBL" id="MU150232">
    <property type="protein sequence ID" value="KAF9468658.1"/>
    <property type="molecule type" value="Genomic_DNA"/>
</dbReference>
<keyword evidence="2" id="KW-0456">Lyase</keyword>
<evidence type="ECO:0000313" key="4">
    <source>
        <dbReference type="Proteomes" id="UP000807353"/>
    </source>
</evidence>
<dbReference type="Proteomes" id="UP000807353">
    <property type="component" value="Unassembled WGS sequence"/>
</dbReference>
<gene>
    <name evidence="3" type="ORF">BDZ94DRAFT_1153693</name>
</gene>
<accession>A0A9P5YGU8</accession>
<keyword evidence="4" id="KW-1185">Reference proteome</keyword>
<evidence type="ECO:0000256" key="1">
    <source>
        <dbReference type="ARBA" id="ARBA00007946"/>
    </source>
</evidence>
<organism evidence="3 4">
    <name type="scientific">Collybia nuda</name>
    <dbReference type="NCBI Taxonomy" id="64659"/>
    <lineage>
        <taxon>Eukaryota</taxon>
        <taxon>Fungi</taxon>
        <taxon>Dikarya</taxon>
        <taxon>Basidiomycota</taxon>
        <taxon>Agaricomycotina</taxon>
        <taxon>Agaricomycetes</taxon>
        <taxon>Agaricomycetidae</taxon>
        <taxon>Agaricales</taxon>
        <taxon>Tricholomatineae</taxon>
        <taxon>Clitocybaceae</taxon>
        <taxon>Collybia</taxon>
    </lineage>
</organism>
<dbReference type="OrthoDB" id="2998174at2759"/>
<dbReference type="Gene3D" id="1.10.600.10">
    <property type="entry name" value="Farnesyl Diphosphate Synthase"/>
    <property type="match status" value="1"/>
</dbReference>
<reference evidence="3" key="1">
    <citation type="submission" date="2020-11" db="EMBL/GenBank/DDBJ databases">
        <authorList>
            <consortium name="DOE Joint Genome Institute"/>
            <person name="Ahrendt S."/>
            <person name="Riley R."/>
            <person name="Andreopoulos W."/>
            <person name="Labutti K."/>
            <person name="Pangilinan J."/>
            <person name="Ruiz-Duenas F.J."/>
            <person name="Barrasa J.M."/>
            <person name="Sanchez-Garcia M."/>
            <person name="Camarero S."/>
            <person name="Miyauchi S."/>
            <person name="Serrano A."/>
            <person name="Linde D."/>
            <person name="Babiker R."/>
            <person name="Drula E."/>
            <person name="Ayuso-Fernandez I."/>
            <person name="Pacheco R."/>
            <person name="Padilla G."/>
            <person name="Ferreira P."/>
            <person name="Barriuso J."/>
            <person name="Kellner H."/>
            <person name="Castanera R."/>
            <person name="Alfaro M."/>
            <person name="Ramirez L."/>
            <person name="Pisabarro A.G."/>
            <person name="Kuo A."/>
            <person name="Tritt A."/>
            <person name="Lipzen A."/>
            <person name="He G."/>
            <person name="Yan M."/>
            <person name="Ng V."/>
            <person name="Cullen D."/>
            <person name="Martin F."/>
            <person name="Rosso M.-N."/>
            <person name="Henrissat B."/>
            <person name="Hibbett D."/>
            <person name="Martinez A.T."/>
            <person name="Grigoriev I.V."/>
        </authorList>
    </citation>
    <scope>NUCLEOTIDE SEQUENCE</scope>
    <source>
        <strain evidence="3">CBS 247.69</strain>
    </source>
</reference>
<proteinExistence type="inferred from homology"/>
<evidence type="ECO:0000256" key="2">
    <source>
        <dbReference type="ARBA" id="ARBA00023239"/>
    </source>
</evidence>
<dbReference type="GO" id="GO:0016838">
    <property type="term" value="F:carbon-oxygen lyase activity, acting on phosphates"/>
    <property type="evidence" value="ECO:0007669"/>
    <property type="project" value="InterPro"/>
</dbReference>
<dbReference type="AlphaFoldDB" id="A0A9P5YGU8"/>
<comment type="caution">
    <text evidence="3">The sequence shown here is derived from an EMBL/GenBank/DDBJ whole genome shotgun (WGS) entry which is preliminary data.</text>
</comment>
<evidence type="ECO:0000313" key="3">
    <source>
        <dbReference type="EMBL" id="KAF9468658.1"/>
    </source>
</evidence>
<dbReference type="SUPFAM" id="SSF48576">
    <property type="entry name" value="Terpenoid synthases"/>
    <property type="match status" value="1"/>
</dbReference>
<dbReference type="InterPro" id="IPR008949">
    <property type="entry name" value="Isoprenoid_synthase_dom_sf"/>
</dbReference>
<sequence length="176" mass="19911">MYLFWDALPANSIVCAALEFVNGCALENHADIQNIVPCSSSPSWPYYLRAKTGVAPAYSFMIFTKNVHPKLSHFIQAIADINLFIDLTNDTLSFYKESMDNEEGNYVTNRSLVHGKPPIRVLSEVADEAYAAYSRVSKSLKTQGTPEAYKAWMTFVHGYITFHVTQGRYRLEELNI</sequence>
<dbReference type="Pfam" id="PF06330">
    <property type="entry name" value="TRI5"/>
    <property type="match status" value="1"/>
</dbReference>
<name>A0A9P5YGU8_9AGAR</name>